<dbReference type="RefSeq" id="WP_281908653.1">
    <property type="nucleotide sequence ID" value="NZ_AP026966.1"/>
</dbReference>
<dbReference type="InterPro" id="IPR025091">
    <property type="entry name" value="DUF4019"/>
</dbReference>
<dbReference type="Pfam" id="PF13211">
    <property type="entry name" value="DUF4019"/>
    <property type="match status" value="1"/>
</dbReference>
<proteinExistence type="predicted"/>
<dbReference type="Proteomes" id="UP001163336">
    <property type="component" value="Chromosome"/>
</dbReference>
<feature type="chain" id="PRO_5046766185" description="DUF4019 domain-containing protein" evidence="1">
    <location>
        <begin position="20"/>
        <end position="137"/>
    </location>
</feature>
<name>A0ABM8C931_9BURK</name>
<sequence length="137" mass="14577">MKFEAALLTLALFTQPAAAQESTAATQAATTAAEAWLALADAGDYAGSWSQGASAFRGAVTQAQWNDAMVAVRTPLGAIKSRERVSARYTRQLPGAPGGEYVVIEYQTVFANRAGVETVVPMREPDGSWKVSGYYIK</sequence>
<keyword evidence="1" id="KW-0732">Signal</keyword>
<accession>A0ABM8C931</accession>
<keyword evidence="3" id="KW-1185">Reference proteome</keyword>
<gene>
    <name evidence="2" type="ORF">MasN3_32870</name>
</gene>
<evidence type="ECO:0008006" key="4">
    <source>
        <dbReference type="Google" id="ProtNLM"/>
    </source>
</evidence>
<evidence type="ECO:0000256" key="1">
    <source>
        <dbReference type="SAM" id="SignalP"/>
    </source>
</evidence>
<feature type="signal peptide" evidence="1">
    <location>
        <begin position="1"/>
        <end position="19"/>
    </location>
</feature>
<dbReference type="EMBL" id="AP026966">
    <property type="protein sequence ID" value="BDT59793.1"/>
    <property type="molecule type" value="Genomic_DNA"/>
</dbReference>
<evidence type="ECO:0000313" key="3">
    <source>
        <dbReference type="Proteomes" id="UP001163336"/>
    </source>
</evidence>
<reference evidence="2" key="1">
    <citation type="submission" date="2022-11" db="EMBL/GenBank/DDBJ databases">
        <title>Isolation and characterization of PLA-degrading bacterium Massilia sp. from Antarctic soil.</title>
        <authorList>
            <person name="Sato K."/>
            <person name="Gomez-Fuentes C."/>
            <person name="Ahmad S.A."/>
            <person name="Zulkharnain A."/>
        </authorList>
    </citation>
    <scope>NUCLEOTIDE SEQUENCE</scope>
    <source>
        <strain evidence="2">N-3</strain>
    </source>
</reference>
<evidence type="ECO:0000313" key="2">
    <source>
        <dbReference type="EMBL" id="BDT59793.1"/>
    </source>
</evidence>
<protein>
    <recommendedName>
        <fullName evidence="4">DUF4019 domain-containing protein</fullName>
    </recommendedName>
</protein>
<organism evidence="2 3">
    <name type="scientific">Massilia varians</name>
    <dbReference type="NCBI Taxonomy" id="457921"/>
    <lineage>
        <taxon>Bacteria</taxon>
        <taxon>Pseudomonadati</taxon>
        <taxon>Pseudomonadota</taxon>
        <taxon>Betaproteobacteria</taxon>
        <taxon>Burkholderiales</taxon>
        <taxon>Oxalobacteraceae</taxon>
        <taxon>Telluria group</taxon>
        <taxon>Massilia</taxon>
    </lineage>
</organism>